<keyword evidence="6" id="KW-0256">Endoplasmic reticulum</keyword>
<feature type="modified residue" description="N6-(pyridoxal phosphate)lysine" evidence="14">
    <location>
        <position position="241"/>
    </location>
</feature>
<keyword evidence="7 14" id="KW-0663">Pyridoxal phosphate</keyword>
<dbReference type="InterPro" id="IPR015424">
    <property type="entry name" value="PyrdxlP-dep_Trfase"/>
</dbReference>
<keyword evidence="16" id="KW-0808">Transferase</keyword>
<keyword evidence="5" id="KW-0812">Transmembrane</keyword>
<evidence type="ECO:0000256" key="1">
    <source>
        <dbReference type="ARBA" id="ARBA00001933"/>
    </source>
</evidence>
<dbReference type="OrthoDB" id="9803665at2"/>
<evidence type="ECO:0000256" key="15">
    <source>
        <dbReference type="RuleBase" id="RU000382"/>
    </source>
</evidence>
<protein>
    <submittedName>
        <fullName evidence="16">Aspartate aminotransferase family protein</fullName>
    </submittedName>
</protein>
<dbReference type="InterPro" id="IPR015421">
    <property type="entry name" value="PyrdxlP-dep_Trfase_major"/>
</dbReference>
<comment type="similarity">
    <text evidence="13">Belongs to the group II decarboxylase family. Sphingosine-1-phosphate lyase subfamily.</text>
</comment>
<dbReference type="Proteomes" id="UP000309215">
    <property type="component" value="Unassembled WGS sequence"/>
</dbReference>
<evidence type="ECO:0000256" key="6">
    <source>
        <dbReference type="ARBA" id="ARBA00022824"/>
    </source>
</evidence>
<evidence type="ECO:0000256" key="9">
    <source>
        <dbReference type="ARBA" id="ARBA00022989"/>
    </source>
</evidence>
<dbReference type="GO" id="GO:0006665">
    <property type="term" value="P:sphingolipid metabolic process"/>
    <property type="evidence" value="ECO:0007669"/>
    <property type="project" value="UniProtKB-KW"/>
</dbReference>
<dbReference type="PANTHER" id="PTHR42735:SF6">
    <property type="entry name" value="SPHINGOSINE-1-PHOSPHATE LYASE 1"/>
    <property type="match status" value="1"/>
</dbReference>
<dbReference type="GO" id="GO:0019752">
    <property type="term" value="P:carboxylic acid metabolic process"/>
    <property type="evidence" value="ECO:0007669"/>
    <property type="project" value="InterPro"/>
</dbReference>
<dbReference type="AlphaFoldDB" id="A0A4U1J7Y0"/>
<evidence type="ECO:0000256" key="3">
    <source>
        <dbReference type="ARBA" id="ARBA00004760"/>
    </source>
</evidence>
<evidence type="ECO:0000256" key="10">
    <source>
        <dbReference type="ARBA" id="ARBA00023098"/>
    </source>
</evidence>
<dbReference type="PANTHER" id="PTHR42735">
    <property type="match status" value="1"/>
</dbReference>
<evidence type="ECO:0000313" key="17">
    <source>
        <dbReference type="Proteomes" id="UP000309215"/>
    </source>
</evidence>
<dbReference type="InterPro" id="IPR015422">
    <property type="entry name" value="PyrdxlP-dep_Trfase_small"/>
</dbReference>
<keyword evidence="9" id="KW-1133">Transmembrane helix</keyword>
<comment type="pathway">
    <text evidence="4">Sphingolipid metabolism.</text>
</comment>
<comment type="cofactor">
    <cofactor evidence="1 14 15">
        <name>pyridoxal 5'-phosphate</name>
        <dbReference type="ChEBI" id="CHEBI:597326"/>
    </cofactor>
</comment>
<evidence type="ECO:0000256" key="7">
    <source>
        <dbReference type="ARBA" id="ARBA00022898"/>
    </source>
</evidence>
<dbReference type="FunFam" id="3.40.640.10:FF:000020">
    <property type="entry name" value="sphingosine-1-phosphate lyase 1"/>
    <property type="match status" value="1"/>
</dbReference>
<comment type="pathway">
    <text evidence="3">Lipid metabolism; sphingolipid metabolism.</text>
</comment>
<evidence type="ECO:0000256" key="12">
    <source>
        <dbReference type="ARBA" id="ARBA00023239"/>
    </source>
</evidence>
<comment type="caution">
    <text evidence="16">The sequence shown here is derived from an EMBL/GenBank/DDBJ whole genome shotgun (WGS) entry which is preliminary data.</text>
</comment>
<gene>
    <name evidence="16" type="ORF">E8A74_25210</name>
</gene>
<dbReference type="Gene3D" id="6.10.140.2150">
    <property type="match status" value="1"/>
</dbReference>
<keyword evidence="16" id="KW-0032">Aminotransferase</keyword>
<organism evidence="16 17">
    <name type="scientific">Polyangium fumosum</name>
    <dbReference type="NCBI Taxonomy" id="889272"/>
    <lineage>
        <taxon>Bacteria</taxon>
        <taxon>Pseudomonadati</taxon>
        <taxon>Myxococcota</taxon>
        <taxon>Polyangia</taxon>
        <taxon>Polyangiales</taxon>
        <taxon>Polyangiaceae</taxon>
        <taxon>Polyangium</taxon>
    </lineage>
</organism>
<dbReference type="GO" id="GO:0008483">
    <property type="term" value="F:transaminase activity"/>
    <property type="evidence" value="ECO:0007669"/>
    <property type="project" value="UniProtKB-KW"/>
</dbReference>
<dbReference type="GO" id="GO:0030170">
    <property type="term" value="F:pyridoxal phosphate binding"/>
    <property type="evidence" value="ECO:0007669"/>
    <property type="project" value="InterPro"/>
</dbReference>
<evidence type="ECO:0000256" key="14">
    <source>
        <dbReference type="PIRSR" id="PIRSR602129-50"/>
    </source>
</evidence>
<keyword evidence="10" id="KW-0443">Lipid metabolism</keyword>
<evidence type="ECO:0000256" key="5">
    <source>
        <dbReference type="ARBA" id="ARBA00022692"/>
    </source>
</evidence>
<evidence type="ECO:0000313" key="16">
    <source>
        <dbReference type="EMBL" id="TKD03504.1"/>
    </source>
</evidence>
<keyword evidence="11" id="KW-0472">Membrane</keyword>
<proteinExistence type="inferred from homology"/>
<evidence type="ECO:0000256" key="4">
    <source>
        <dbReference type="ARBA" id="ARBA00004991"/>
    </source>
</evidence>
<keyword evidence="8" id="KW-0746">Sphingolipid metabolism</keyword>
<dbReference type="GO" id="GO:0016020">
    <property type="term" value="C:membrane"/>
    <property type="evidence" value="ECO:0007669"/>
    <property type="project" value="GOC"/>
</dbReference>
<evidence type="ECO:0000256" key="11">
    <source>
        <dbReference type="ARBA" id="ARBA00023136"/>
    </source>
</evidence>
<dbReference type="RefSeq" id="WP_136931624.1">
    <property type="nucleotide sequence ID" value="NZ_SSMQ01000028.1"/>
</dbReference>
<name>A0A4U1J7Y0_9BACT</name>
<reference evidence="16 17" key="1">
    <citation type="submission" date="2019-04" db="EMBL/GenBank/DDBJ databases">
        <authorList>
            <person name="Li Y."/>
            <person name="Wang J."/>
        </authorList>
    </citation>
    <scope>NUCLEOTIDE SEQUENCE [LARGE SCALE GENOMIC DNA]</scope>
    <source>
        <strain evidence="16 17">DSM 14668</strain>
    </source>
</reference>
<dbReference type="InterPro" id="IPR002129">
    <property type="entry name" value="PyrdxlP-dep_de-COase"/>
</dbReference>
<dbReference type="EMBL" id="SSMQ01000028">
    <property type="protein sequence ID" value="TKD03504.1"/>
    <property type="molecule type" value="Genomic_DNA"/>
</dbReference>
<evidence type="ECO:0000256" key="13">
    <source>
        <dbReference type="ARBA" id="ARBA00038302"/>
    </source>
</evidence>
<sequence>MKIPAKGLGTDELFGKLTAFRAHDMPWRDGRTFAYVYDAGPEAEAVIHRAYTLYLGENALDPTVFPSTLVLENDVVSMAAAHLGGDDDVAGSFTSGGTESILLAVKTARDHAREARGIREPEILVPETAHAAFHKAAHYLDVKLVSVPVDRATFKADVAAMREAIGPNTILLVGSAVSYAHGVVDPIRDLGALALEKNLLLHVDACIGGFLLPYFRRLGAPVPDFDFQVPGVTSISMDFHKYAFAAKGASVILHKTKDLRRHQFYACAGWSGYTVVNSTVQSTKSAGPLAACWAVLHHFGDAGYLEIARGMLAATRKIVDGIAEIPGLRLLARPEMNLVAFTSDEVSVFHVIDEMKARGWFVQPQLGFGSSKENIHLSLNPKALGLAGDLLRDLRACVEIARTLPPPGGDLSALRGALASLDLTKLDPAVLGGILREAMAATGVAGANLPDRMAAVSEVLNHLPPPLRERLLVEYMNGLFQTRVDGP</sequence>
<keyword evidence="17" id="KW-1185">Reference proteome</keyword>
<dbReference type="Pfam" id="PF00282">
    <property type="entry name" value="Pyridoxal_deC"/>
    <property type="match status" value="1"/>
</dbReference>
<evidence type="ECO:0000256" key="8">
    <source>
        <dbReference type="ARBA" id="ARBA00022919"/>
    </source>
</evidence>
<comment type="subcellular location">
    <subcellularLocation>
        <location evidence="2">Endoplasmic reticulum membrane</location>
        <topology evidence="2">Single-pass membrane protein</topology>
    </subcellularLocation>
</comment>
<evidence type="ECO:0000256" key="2">
    <source>
        <dbReference type="ARBA" id="ARBA00004389"/>
    </source>
</evidence>
<keyword evidence="12 15" id="KW-0456">Lyase</keyword>
<dbReference type="InterPro" id="IPR050477">
    <property type="entry name" value="GrpII_AminoAcid_Decarb"/>
</dbReference>
<dbReference type="SUPFAM" id="SSF53383">
    <property type="entry name" value="PLP-dependent transferases"/>
    <property type="match status" value="1"/>
</dbReference>
<dbReference type="Gene3D" id="3.90.1150.10">
    <property type="entry name" value="Aspartate Aminotransferase, domain 1"/>
    <property type="match status" value="1"/>
</dbReference>
<dbReference type="Gene3D" id="3.40.640.10">
    <property type="entry name" value="Type I PLP-dependent aspartate aminotransferase-like (Major domain)"/>
    <property type="match status" value="1"/>
</dbReference>
<accession>A0A4U1J7Y0</accession>
<dbReference type="GO" id="GO:0016830">
    <property type="term" value="F:carbon-carbon lyase activity"/>
    <property type="evidence" value="ECO:0007669"/>
    <property type="project" value="InterPro"/>
</dbReference>